<sequence>MIFLASKDSIILIYQKNDFIQYDEETKSETNIQYDEKNFVSLFKRAFLNNDNSSIESYDRALKINPYFFEAQYQKLLKFYESNDCEKMYHLHKTFKDLIKPVTSIKDLFEILMDSKSCSDDKKKKKSSIFFNKLVKIKVTNNQNKSFYLHFSETQDSEQIKLNDQEQLINLLKYDRKSLVKMKKNSNKSLKLKYQLSNLDFQQLIRDLLDKIDQQESKFFELIQLFKKLEFVNENEYKKLDENFRKLLPKTRFNLIKCQINSNNFQSICEISKSIKEFQTFLNPLKSQCKEINRKILQLIVLRANIYRKNHYFYLEELEFLTILTHQKTNIDHNP</sequence>
<reference evidence="1" key="1">
    <citation type="submission" date="2021-02" db="EMBL/GenBank/DDBJ databases">
        <authorList>
            <person name="Nowell W R."/>
        </authorList>
    </citation>
    <scope>NUCLEOTIDE SEQUENCE</scope>
</reference>
<evidence type="ECO:0000313" key="2">
    <source>
        <dbReference type="Proteomes" id="UP000681722"/>
    </source>
</evidence>
<organism evidence="1 2">
    <name type="scientific">Didymodactylos carnosus</name>
    <dbReference type="NCBI Taxonomy" id="1234261"/>
    <lineage>
        <taxon>Eukaryota</taxon>
        <taxon>Metazoa</taxon>
        <taxon>Spiralia</taxon>
        <taxon>Gnathifera</taxon>
        <taxon>Rotifera</taxon>
        <taxon>Eurotatoria</taxon>
        <taxon>Bdelloidea</taxon>
        <taxon>Philodinida</taxon>
        <taxon>Philodinidae</taxon>
        <taxon>Didymodactylos</taxon>
    </lineage>
</organism>
<dbReference type="Proteomes" id="UP000681722">
    <property type="component" value="Unassembled WGS sequence"/>
</dbReference>
<gene>
    <name evidence="1" type="ORF">SRO942_LOCUS47659</name>
</gene>
<feature type="non-terminal residue" evidence="1">
    <location>
        <position position="335"/>
    </location>
</feature>
<accession>A0A8S2YS49</accession>
<dbReference type="EMBL" id="CAJOBC010119673">
    <property type="protein sequence ID" value="CAF4568267.1"/>
    <property type="molecule type" value="Genomic_DNA"/>
</dbReference>
<protein>
    <submittedName>
        <fullName evidence="1">Uncharacterized protein</fullName>
    </submittedName>
</protein>
<dbReference type="OrthoDB" id="10542442at2759"/>
<evidence type="ECO:0000313" key="1">
    <source>
        <dbReference type="EMBL" id="CAF4568267.1"/>
    </source>
</evidence>
<name>A0A8S2YS49_9BILA</name>
<dbReference type="AlphaFoldDB" id="A0A8S2YS49"/>
<comment type="caution">
    <text evidence="1">The sequence shown here is derived from an EMBL/GenBank/DDBJ whole genome shotgun (WGS) entry which is preliminary data.</text>
</comment>
<proteinExistence type="predicted"/>